<gene>
    <name evidence="3" type="ORF">UFOPK3609_00495</name>
</gene>
<sequence>MSRHGLVGHPRPGRPVRDRSVLEAPARESVEDLLDALDPDVATTSTDDPLDGGPKPVTTVVASREPATPPRPGGRHRLPQPPRRRGHLLLAALTVGGVLAAVLGSTGSPTPATPVADAGDYGLSSSDSNFAGGTEDADARRDLTAAEASARLADLAASRAEREPDFVLPTDGVQTTCFCMRWGQMHWGLDLAAPLGTPIVAAADGVVLRAGPASGYGNAIYIQDADGNVEIYGHMRYLYVSAGDVVSAGDLIAKVGSEGQSTGPHLHFEIHVGSMTGRPTDPAEWLNDRGIDVPGA</sequence>
<dbReference type="InterPro" id="IPR016047">
    <property type="entry name" value="M23ase_b-sheet_dom"/>
</dbReference>
<accession>A0A6J7GAN9</accession>
<dbReference type="PANTHER" id="PTHR21666:SF270">
    <property type="entry name" value="MUREIN HYDROLASE ACTIVATOR ENVC"/>
    <property type="match status" value="1"/>
</dbReference>
<dbReference type="InterPro" id="IPR050570">
    <property type="entry name" value="Cell_wall_metabolism_enzyme"/>
</dbReference>
<dbReference type="PANTHER" id="PTHR21666">
    <property type="entry name" value="PEPTIDASE-RELATED"/>
    <property type="match status" value="1"/>
</dbReference>
<feature type="compositionally biased region" description="Basic residues" evidence="1">
    <location>
        <begin position="73"/>
        <end position="82"/>
    </location>
</feature>
<reference evidence="3" key="1">
    <citation type="submission" date="2020-05" db="EMBL/GenBank/DDBJ databases">
        <authorList>
            <person name="Chiriac C."/>
            <person name="Salcher M."/>
            <person name="Ghai R."/>
            <person name="Kavagutti S V."/>
        </authorList>
    </citation>
    <scope>NUCLEOTIDE SEQUENCE</scope>
</reference>
<evidence type="ECO:0000256" key="1">
    <source>
        <dbReference type="SAM" id="MobiDB-lite"/>
    </source>
</evidence>
<name>A0A6J7GAN9_9ZZZZ</name>
<dbReference type="AlphaFoldDB" id="A0A6J7GAN9"/>
<dbReference type="EMBL" id="CAFBMQ010000050">
    <property type="protein sequence ID" value="CAB4905187.1"/>
    <property type="molecule type" value="Genomic_DNA"/>
</dbReference>
<dbReference type="Gene3D" id="2.70.70.10">
    <property type="entry name" value="Glucose Permease (Domain IIA)"/>
    <property type="match status" value="1"/>
</dbReference>
<dbReference type="Pfam" id="PF01551">
    <property type="entry name" value="Peptidase_M23"/>
    <property type="match status" value="1"/>
</dbReference>
<proteinExistence type="predicted"/>
<protein>
    <submittedName>
        <fullName evidence="3">Unannotated protein</fullName>
    </submittedName>
</protein>
<dbReference type="SUPFAM" id="SSF51261">
    <property type="entry name" value="Duplicated hybrid motif"/>
    <property type="match status" value="1"/>
</dbReference>
<dbReference type="GO" id="GO:0004222">
    <property type="term" value="F:metalloendopeptidase activity"/>
    <property type="evidence" value="ECO:0007669"/>
    <property type="project" value="TreeGrafter"/>
</dbReference>
<dbReference type="InterPro" id="IPR011055">
    <property type="entry name" value="Dup_hybrid_motif"/>
</dbReference>
<feature type="domain" description="M23ase beta-sheet core" evidence="2">
    <location>
        <begin position="185"/>
        <end position="282"/>
    </location>
</feature>
<feature type="compositionally biased region" description="Basic and acidic residues" evidence="1">
    <location>
        <begin position="15"/>
        <end position="30"/>
    </location>
</feature>
<organism evidence="3">
    <name type="scientific">freshwater metagenome</name>
    <dbReference type="NCBI Taxonomy" id="449393"/>
    <lineage>
        <taxon>unclassified sequences</taxon>
        <taxon>metagenomes</taxon>
        <taxon>ecological metagenomes</taxon>
    </lineage>
</organism>
<evidence type="ECO:0000259" key="2">
    <source>
        <dbReference type="Pfam" id="PF01551"/>
    </source>
</evidence>
<feature type="region of interest" description="Disordered" evidence="1">
    <location>
        <begin position="1"/>
        <end position="82"/>
    </location>
</feature>
<dbReference type="CDD" id="cd12797">
    <property type="entry name" value="M23_peptidase"/>
    <property type="match status" value="1"/>
</dbReference>
<evidence type="ECO:0000313" key="3">
    <source>
        <dbReference type="EMBL" id="CAB4905187.1"/>
    </source>
</evidence>